<feature type="chain" id="PRO_5042255338" evidence="1">
    <location>
        <begin position="29"/>
        <end position="120"/>
    </location>
</feature>
<accession>A0AAD7N4M0</accession>
<dbReference type="AlphaFoldDB" id="A0AAD7N4M0"/>
<feature type="signal peptide" evidence="1">
    <location>
        <begin position="1"/>
        <end position="28"/>
    </location>
</feature>
<comment type="caution">
    <text evidence="2">The sequence shown here is derived from an EMBL/GenBank/DDBJ whole genome shotgun (WGS) entry which is preliminary data.</text>
</comment>
<organism evidence="2 3">
    <name type="scientific">Mycena metata</name>
    <dbReference type="NCBI Taxonomy" id="1033252"/>
    <lineage>
        <taxon>Eukaryota</taxon>
        <taxon>Fungi</taxon>
        <taxon>Dikarya</taxon>
        <taxon>Basidiomycota</taxon>
        <taxon>Agaricomycotina</taxon>
        <taxon>Agaricomycetes</taxon>
        <taxon>Agaricomycetidae</taxon>
        <taxon>Agaricales</taxon>
        <taxon>Marasmiineae</taxon>
        <taxon>Mycenaceae</taxon>
        <taxon>Mycena</taxon>
    </lineage>
</organism>
<evidence type="ECO:0000313" key="3">
    <source>
        <dbReference type="Proteomes" id="UP001215598"/>
    </source>
</evidence>
<keyword evidence="3" id="KW-1185">Reference proteome</keyword>
<evidence type="ECO:0000256" key="1">
    <source>
        <dbReference type="SAM" id="SignalP"/>
    </source>
</evidence>
<gene>
    <name evidence="2" type="ORF">B0H16DRAFT_1726688</name>
</gene>
<dbReference type="Proteomes" id="UP001215598">
    <property type="component" value="Unassembled WGS sequence"/>
</dbReference>
<keyword evidence="1" id="KW-0732">Signal</keyword>
<name>A0AAD7N4M0_9AGAR</name>
<evidence type="ECO:0000313" key="2">
    <source>
        <dbReference type="EMBL" id="KAJ7745638.1"/>
    </source>
</evidence>
<protein>
    <submittedName>
        <fullName evidence="2">Uncharacterized protein</fullName>
    </submittedName>
</protein>
<sequence>MRRGKADDFRGYLFILALHLILLGGNTGDGCRLGPLGGSVLLERQRRAVGLFRADFGGGTPRVWFIDEAGTPFAQDDSLSFPPRRRGLELMGWSINKRVRVKLIISNSGAQRRTFAPDFS</sequence>
<proteinExistence type="predicted"/>
<reference evidence="2" key="1">
    <citation type="submission" date="2023-03" db="EMBL/GenBank/DDBJ databases">
        <title>Massive genome expansion in bonnet fungi (Mycena s.s.) driven by repeated elements and novel gene families across ecological guilds.</title>
        <authorList>
            <consortium name="Lawrence Berkeley National Laboratory"/>
            <person name="Harder C.B."/>
            <person name="Miyauchi S."/>
            <person name="Viragh M."/>
            <person name="Kuo A."/>
            <person name="Thoen E."/>
            <person name="Andreopoulos B."/>
            <person name="Lu D."/>
            <person name="Skrede I."/>
            <person name="Drula E."/>
            <person name="Henrissat B."/>
            <person name="Morin E."/>
            <person name="Kohler A."/>
            <person name="Barry K."/>
            <person name="LaButti K."/>
            <person name="Morin E."/>
            <person name="Salamov A."/>
            <person name="Lipzen A."/>
            <person name="Mereny Z."/>
            <person name="Hegedus B."/>
            <person name="Baldrian P."/>
            <person name="Stursova M."/>
            <person name="Weitz H."/>
            <person name="Taylor A."/>
            <person name="Grigoriev I.V."/>
            <person name="Nagy L.G."/>
            <person name="Martin F."/>
            <person name="Kauserud H."/>
        </authorList>
    </citation>
    <scope>NUCLEOTIDE SEQUENCE</scope>
    <source>
        <strain evidence="2">CBHHK182m</strain>
    </source>
</reference>
<dbReference type="EMBL" id="JARKIB010000082">
    <property type="protein sequence ID" value="KAJ7745638.1"/>
    <property type="molecule type" value="Genomic_DNA"/>
</dbReference>